<dbReference type="PANTHER" id="PTHR12044:SF14">
    <property type="entry name" value="MEIOTIC DOUBLE-STRANDED BREAK FORMATION PROTEIN 1"/>
    <property type="match status" value="1"/>
</dbReference>
<dbReference type="RefSeq" id="XP_023932282.1">
    <property type="nucleotide sequence ID" value="XM_024076514.1"/>
</dbReference>
<protein>
    <submittedName>
        <fullName evidence="2">Meiosis inhibitor protein 1</fullName>
    </submittedName>
</protein>
<evidence type="ECO:0000313" key="1">
    <source>
        <dbReference type="Proteomes" id="UP000085678"/>
    </source>
</evidence>
<name>A0A2R2MQJ7_LINAN</name>
<dbReference type="GO" id="GO:0007127">
    <property type="term" value="P:meiosis I"/>
    <property type="evidence" value="ECO:0007669"/>
    <property type="project" value="TreeGrafter"/>
</dbReference>
<organism evidence="1 2">
    <name type="scientific">Lingula anatina</name>
    <name type="common">Brachiopod</name>
    <name type="synonym">Lingula unguis</name>
    <dbReference type="NCBI Taxonomy" id="7574"/>
    <lineage>
        <taxon>Eukaryota</taxon>
        <taxon>Metazoa</taxon>
        <taxon>Spiralia</taxon>
        <taxon>Lophotrochozoa</taxon>
        <taxon>Brachiopoda</taxon>
        <taxon>Linguliformea</taxon>
        <taxon>Lingulata</taxon>
        <taxon>Lingulida</taxon>
        <taxon>Linguloidea</taxon>
        <taxon>Lingulidae</taxon>
        <taxon>Lingula</taxon>
    </lineage>
</organism>
<dbReference type="KEGG" id="lak:106168219"/>
<accession>A0A2R2MQJ7</accession>
<gene>
    <name evidence="2" type="primary">LOC106168219</name>
</gene>
<dbReference type="InterPro" id="IPR052133">
    <property type="entry name" value="Immune_Signaling-Apoptosis_Reg"/>
</dbReference>
<dbReference type="AlphaFoldDB" id="A0A2R2MQJ7"/>
<dbReference type="STRING" id="7574.A0A2R2MQJ7"/>
<keyword evidence="1" id="KW-1185">Reference proteome</keyword>
<dbReference type="OrthoDB" id="10015792at2759"/>
<dbReference type="InterPro" id="IPR016024">
    <property type="entry name" value="ARM-type_fold"/>
</dbReference>
<dbReference type="InParanoid" id="A0A2R2MQJ7"/>
<dbReference type="PANTHER" id="PTHR12044">
    <property type="entry name" value="BCL2 INTERACTING MEDIATOR OF CELL DEATH"/>
    <property type="match status" value="1"/>
</dbReference>
<proteinExistence type="predicted"/>
<dbReference type="Proteomes" id="UP000085678">
    <property type="component" value="Unplaced"/>
</dbReference>
<sequence length="742" mass="83098">MADTTILVTSDHWCHPSGFIVHWRINSPPLCICCVVELLSSENVLLIKKKFIVSEFLGALSARPKEIITSLCTELRLGERLCECLLGFLQVSDNTFVPIVTEAVVQLTCLMQSDQFVCFVLDHITHEHLRLCNYKKSLVAFNIVGRLLEKIAPLARQLVLHWGSFLDYMVSGLKYPDETVQSSLFFILIKLYKEEDQESVIPVNISDQIAQDVMSVIARSNSDCLLINALALLKQMLNSESVCKLYMKSSSSLVSALQKILISNKDILQVAAVQCVITLTARDTTQQFSQLLLEADIAEYLFEALATSNELLISSIFCCMLLLSEVEVFFKKNHVIYGFEPILTALDYTFKMRNPQIISHGMRLLAAILEKHPVNVRLLTSAALVTKCLSVITEAVKHHNHSIMESGALALTYLMRREVLPSPVPYDALIDPLQLLMSKSVELEKLFCKRGVQGSSVVGKDISGKSKMAEVQSKLTRAESRIEGLVRSLEAAFILAVQCKSDPAANMESFLAPGTSVARSRLDNFVHCLLQALDECCVPLVLTHYQQISNNQVYMYTSLFTSLVSVGQLCPQELVIRFYNKLTSTGVIRIALHIKAKTESTSVKQVINKFLLELCQFGSSDQDKDFKRELQLGLTFLQGSLVDILSVLNQHADGTGVEADHVHAAQQHVLLYLIYLSYEHGDRYALVPHRPIRKRNNNKVCNCCQWVCPNVQVLPRGFLAIPRYSSGVFSIQRSPICRENMC</sequence>
<dbReference type="GeneID" id="106168219"/>
<reference evidence="2" key="1">
    <citation type="submission" date="2025-08" db="UniProtKB">
        <authorList>
            <consortium name="RefSeq"/>
        </authorList>
    </citation>
    <scope>IDENTIFICATION</scope>
    <source>
        <tissue evidence="2">Gonads</tissue>
    </source>
</reference>
<dbReference type="SUPFAM" id="SSF48371">
    <property type="entry name" value="ARM repeat"/>
    <property type="match status" value="1"/>
</dbReference>
<evidence type="ECO:0000313" key="2">
    <source>
        <dbReference type="RefSeq" id="XP_023932282.1"/>
    </source>
</evidence>